<dbReference type="Proteomes" id="UP000186817">
    <property type="component" value="Unassembled WGS sequence"/>
</dbReference>
<comment type="caution">
    <text evidence="3">The sequence shown here is derived from an EMBL/GenBank/DDBJ whole genome shotgun (WGS) entry which is preliminary data.</text>
</comment>
<dbReference type="InterPro" id="IPR003410">
    <property type="entry name" value="HYR_dom"/>
</dbReference>
<dbReference type="InterPro" id="IPR013783">
    <property type="entry name" value="Ig-like_fold"/>
</dbReference>
<dbReference type="AlphaFoldDB" id="A0A1Q9D4C0"/>
<sequence>MARRRLAIPGVVGRAACGTDSQADAENNAKALLQARVKNINITVGTVPGCDPDDTPPVLSVPSDIRFGTDLDKCKAEVPYPYPSALDDCDPDPVVEQTEGLGSLGNFPVGITTESFNATDYSGNTASGSFTVTVYDSQDPQVSSVPADITVNTRSGQCVALVTFAAPTASDNCPGVEFAQTSGFFSGAAFPLGSTTVSFTATDASGNTDDESFTVTVNDNEDPVFFFLSDIVVSSDPGMCGASVTYLVDATDNCGATIALTIGLGSGAIFPVGPATTETYTATDAAGNTASGSFNVTVNDNEDPKVSPVPADITADTAPGQCAAFVTFAAPTASDNCPGVEIAQTSGYGSGAAFPLGSTTVSFTATDASGNTDDESFTVTVNDKEDPEFYFLSDIVVSSDPGVCAAEVTYPVDATDNCGGARTALTSGLGSGAIFPVGPATTETYTATDAAGNTASGSFTVTVNDNEDPKVSSVPADITVNTRSGECFAFVTFAAPTASDNCPGVEIAQTSGPLSGRAFPVGSTTVRFTATDASGNTDDESFTVTVNDNKAPRLLLPFDIVESSDRGVCGAEVFYPVDALDNCEVTTIAQTSGLGSRAFFPVGPATTESYTATDAAGNTVSGSFTVRVYDTEFPKVSPVPADIAVDNDPGQCAAFVTFAAPTASDNCPGVELAQTSGPLSGAAFPVGSTTVSFTATDATGRTDHESFTVTVNDNEDPVPVLPADIVVSSDPGVCGANVTYLVDAADNCGATIALTSGLGSGAIFPVGPATTESYTATDAAGNTASGSFTVTVNDNDPPALEVEDISVDSCSPTVVSFSPTAADNCPGVTAACSPSSGSEFPVGETEVTCTAVDAAGSTTQESFVVLVECAGHGYHKKSHSNNIRSRRSRRLKKWLYRNRRLKKWWHRKLHLKKWSHFRRYWHH</sequence>
<evidence type="ECO:0000259" key="2">
    <source>
        <dbReference type="PROSITE" id="PS50825"/>
    </source>
</evidence>
<dbReference type="Gene3D" id="2.60.40.10">
    <property type="entry name" value="Immunoglobulins"/>
    <property type="match status" value="3"/>
</dbReference>
<feature type="domain" description="HYR" evidence="2">
    <location>
        <begin position="464"/>
        <end position="548"/>
    </location>
</feature>
<organism evidence="3 4">
    <name type="scientific">Symbiodinium microadriaticum</name>
    <name type="common">Dinoflagellate</name>
    <name type="synonym">Zooxanthella microadriatica</name>
    <dbReference type="NCBI Taxonomy" id="2951"/>
    <lineage>
        <taxon>Eukaryota</taxon>
        <taxon>Sar</taxon>
        <taxon>Alveolata</taxon>
        <taxon>Dinophyceae</taxon>
        <taxon>Suessiales</taxon>
        <taxon>Symbiodiniaceae</taxon>
        <taxon>Symbiodinium</taxon>
    </lineage>
</organism>
<evidence type="ECO:0000256" key="1">
    <source>
        <dbReference type="ARBA" id="ARBA00022737"/>
    </source>
</evidence>
<evidence type="ECO:0000313" key="3">
    <source>
        <dbReference type="EMBL" id="OLP90028.1"/>
    </source>
</evidence>
<dbReference type="PROSITE" id="PS50825">
    <property type="entry name" value="HYR"/>
    <property type="match status" value="5"/>
</dbReference>
<evidence type="ECO:0000313" key="4">
    <source>
        <dbReference type="Proteomes" id="UP000186817"/>
    </source>
</evidence>
<gene>
    <name evidence="3" type="primary">Hyalin</name>
    <name evidence="3" type="ORF">AK812_SmicGene28437</name>
</gene>
<keyword evidence="4" id="KW-1185">Reference proteome</keyword>
<keyword evidence="1" id="KW-0677">Repeat</keyword>
<dbReference type="PANTHER" id="PTHR24273:SF32">
    <property type="entry name" value="HYALIN"/>
    <property type="match status" value="1"/>
</dbReference>
<reference evidence="3 4" key="1">
    <citation type="submission" date="2016-02" db="EMBL/GenBank/DDBJ databases">
        <title>Genome analysis of coral dinoflagellate symbionts highlights evolutionary adaptations to a symbiotic lifestyle.</title>
        <authorList>
            <person name="Aranda M."/>
            <person name="Li Y."/>
            <person name="Liew Y.J."/>
            <person name="Baumgarten S."/>
            <person name="Simakov O."/>
            <person name="Wilson M."/>
            <person name="Piel J."/>
            <person name="Ashoor H."/>
            <person name="Bougouffa S."/>
            <person name="Bajic V.B."/>
            <person name="Ryu T."/>
            <person name="Ravasi T."/>
            <person name="Bayer T."/>
            <person name="Micklem G."/>
            <person name="Kim H."/>
            <person name="Bhak J."/>
            <person name="Lajeunesse T.C."/>
            <person name="Voolstra C.R."/>
        </authorList>
    </citation>
    <scope>NUCLEOTIDE SEQUENCE [LARGE SCALE GENOMIC DNA]</scope>
    <source>
        <strain evidence="3 4">CCMP2467</strain>
    </source>
</reference>
<dbReference type="OrthoDB" id="10064599at2759"/>
<protein>
    <submittedName>
        <fullName evidence="3">Hyalin</fullName>
    </submittedName>
</protein>
<feature type="domain" description="HYR" evidence="2">
    <location>
        <begin position="135"/>
        <end position="219"/>
    </location>
</feature>
<accession>A0A1Q9D4C0</accession>
<dbReference type="PANTHER" id="PTHR24273">
    <property type="entry name" value="FI04643P-RELATED"/>
    <property type="match status" value="1"/>
</dbReference>
<feature type="domain" description="HYR" evidence="2">
    <location>
        <begin position="629"/>
        <end position="713"/>
    </location>
</feature>
<name>A0A1Q9D4C0_SYMMI</name>
<proteinExistence type="predicted"/>
<feature type="domain" description="HYR" evidence="2">
    <location>
        <begin position="299"/>
        <end position="383"/>
    </location>
</feature>
<dbReference type="Pfam" id="PF02494">
    <property type="entry name" value="HYR"/>
    <property type="match status" value="10"/>
</dbReference>
<dbReference type="EMBL" id="LSRX01000731">
    <property type="protein sequence ID" value="OLP90028.1"/>
    <property type="molecule type" value="Genomic_DNA"/>
</dbReference>
<feature type="domain" description="HYR" evidence="2">
    <location>
        <begin position="714"/>
        <end position="794"/>
    </location>
</feature>